<dbReference type="SMART" id="SM00369">
    <property type="entry name" value="LRR_TYP"/>
    <property type="match status" value="5"/>
</dbReference>
<keyword evidence="4" id="KW-1133">Transmembrane helix</keyword>
<reference evidence="5 6" key="1">
    <citation type="submission" date="2016-09" db="EMBL/GenBank/DDBJ databases">
        <title>Extensive genetic diversity and differential bi-allelic expression allows diatom success in the polar Southern Ocean.</title>
        <authorList>
            <consortium name="DOE Joint Genome Institute"/>
            <person name="Mock T."/>
            <person name="Otillar R.P."/>
            <person name="Strauss J."/>
            <person name="Dupont C."/>
            <person name="Frickenhaus S."/>
            <person name="Maumus F."/>
            <person name="Mcmullan M."/>
            <person name="Sanges R."/>
            <person name="Schmutz J."/>
            <person name="Toseland A."/>
            <person name="Valas R."/>
            <person name="Veluchamy A."/>
            <person name="Ward B.J."/>
            <person name="Allen A."/>
            <person name="Barry K."/>
            <person name="Falciatore A."/>
            <person name="Ferrante M."/>
            <person name="Fortunato A.E."/>
            <person name="Gloeckner G."/>
            <person name="Gruber A."/>
            <person name="Hipkin R."/>
            <person name="Janech M."/>
            <person name="Kroth P."/>
            <person name="Leese F."/>
            <person name="Lindquist E."/>
            <person name="Lyon B.R."/>
            <person name="Martin J."/>
            <person name="Mayer C."/>
            <person name="Parker M."/>
            <person name="Quesneville H."/>
            <person name="Raymond J."/>
            <person name="Uhlig C."/>
            <person name="Valentin K.U."/>
            <person name="Worden A.Z."/>
            <person name="Armbrust E.V."/>
            <person name="Bowler C."/>
            <person name="Green B."/>
            <person name="Moulton V."/>
            <person name="Van Oosterhout C."/>
            <person name="Grigoriev I."/>
        </authorList>
    </citation>
    <scope>NUCLEOTIDE SEQUENCE [LARGE SCALE GENOMIC DNA]</scope>
    <source>
        <strain evidence="5 6">CCMP1102</strain>
    </source>
</reference>
<feature type="region of interest" description="Disordered" evidence="3">
    <location>
        <begin position="185"/>
        <end position="217"/>
    </location>
</feature>
<sequence>MSSSSTNNKNVENARRFLWDEDESVSTARSRASSSQMSRGGMSGVSGGFSTRDYVVDQSVNLMDIGEEAQGSGGGGGGGGTTRLSAAAAGGGTGGANTASSMFSSINMSGLFRANTGVSNVGIDEYGDAEPSADAEEYIDNDKRRRGRISPLWVTLRSKHCMTLLVALLGFILVIVTITVTFTNSSSEVSGDNKNNNNNNNSNKNNNNTAGGDNRPRYVQIMTRIVDEEVTSKDMFDETSKTAASSSPQQSALNWLVNDDPAKLPYDHPALLDRYGLAVFYYSSSNSIQTSFKQGGWKNSTNWMTSSGMCNWYGIECIPREQEATVENNYTPYTKTYDDNAMITGINLSGNNIIGYLPTGFGSGNALSELILLDIEDNELSHTLPITLGKLPKLRDLLLKGNKIVGTLPEQYGDLTTLHQINLGQNQLEGSIPDSWNQLKELRYLSLSQNLLTGTNFPDLSKMTRMTGLFLEDNDLQGTLPESLGTLTDLLDLRLGLNKFSGPLTALTSLQNLETLHLNNNAFNGTIPNMFDQLFRLHELMIQRNQFVGSIPLTLTHLQSVKTLNLAYNQLDGSIPPGLGLLTDVVSMYLDHNKFNGNIPTLLGKLDDITKLTLNNNSLSGMIPTELGLCFRLIEVHLESNQLTGEIPPQLGELNSLETLRLESNKMAGVTMPPQVCALRKDDLSVLTADCLVEGDNNGEQVSCSCCTECI</sequence>
<dbReference type="SUPFAM" id="SSF52058">
    <property type="entry name" value="L domain-like"/>
    <property type="match status" value="1"/>
</dbReference>
<accession>A0A1E7F957</accession>
<dbReference type="Proteomes" id="UP000095751">
    <property type="component" value="Unassembled WGS sequence"/>
</dbReference>
<dbReference type="InterPro" id="IPR003591">
    <property type="entry name" value="Leu-rich_rpt_typical-subtyp"/>
</dbReference>
<dbReference type="InterPro" id="IPR001611">
    <property type="entry name" value="Leu-rich_rpt"/>
</dbReference>
<keyword evidence="2" id="KW-0677">Repeat</keyword>
<name>A0A1E7F957_9STRA</name>
<dbReference type="FunFam" id="3.80.10.10:FF:000383">
    <property type="entry name" value="Leucine-rich repeat receptor protein kinase EMS1"/>
    <property type="match status" value="3"/>
</dbReference>
<dbReference type="PANTHER" id="PTHR48009:SF16">
    <property type="entry name" value="LEUCINE-RICH REPEAT-CONTAINING N-TERMINAL PLANT-TYPE DOMAIN-CONTAINING PROTEIN"/>
    <property type="match status" value="1"/>
</dbReference>
<evidence type="ECO:0000313" key="6">
    <source>
        <dbReference type="Proteomes" id="UP000095751"/>
    </source>
</evidence>
<evidence type="ECO:0000313" key="5">
    <source>
        <dbReference type="EMBL" id="OEU14669.1"/>
    </source>
</evidence>
<proteinExistence type="predicted"/>
<feature type="transmembrane region" description="Helical" evidence="4">
    <location>
        <begin position="161"/>
        <end position="182"/>
    </location>
</feature>
<keyword evidence="4" id="KW-0812">Transmembrane</keyword>
<evidence type="ECO:0000256" key="2">
    <source>
        <dbReference type="ARBA" id="ARBA00022737"/>
    </source>
</evidence>
<dbReference type="OrthoDB" id="44695at2759"/>
<dbReference type="AlphaFoldDB" id="A0A1E7F957"/>
<dbReference type="PANTHER" id="PTHR48009">
    <property type="entry name" value="LEUCINE-RICH REPEAT (LRR) FAMILY PROTEIN"/>
    <property type="match status" value="1"/>
</dbReference>
<evidence type="ECO:0000256" key="3">
    <source>
        <dbReference type="SAM" id="MobiDB-lite"/>
    </source>
</evidence>
<evidence type="ECO:0000256" key="1">
    <source>
        <dbReference type="ARBA" id="ARBA00022614"/>
    </source>
</evidence>
<dbReference type="EMBL" id="KV784360">
    <property type="protein sequence ID" value="OEU14669.1"/>
    <property type="molecule type" value="Genomic_DNA"/>
</dbReference>
<organism evidence="5 6">
    <name type="scientific">Fragilariopsis cylindrus CCMP1102</name>
    <dbReference type="NCBI Taxonomy" id="635003"/>
    <lineage>
        <taxon>Eukaryota</taxon>
        <taxon>Sar</taxon>
        <taxon>Stramenopiles</taxon>
        <taxon>Ochrophyta</taxon>
        <taxon>Bacillariophyta</taxon>
        <taxon>Bacillariophyceae</taxon>
        <taxon>Bacillariophycidae</taxon>
        <taxon>Bacillariales</taxon>
        <taxon>Bacillariaceae</taxon>
        <taxon>Fragilariopsis</taxon>
    </lineage>
</organism>
<gene>
    <name evidence="5" type="ORF">FRACYDRAFT_241221</name>
</gene>
<keyword evidence="6" id="KW-1185">Reference proteome</keyword>
<keyword evidence="4" id="KW-0472">Membrane</keyword>
<keyword evidence="1" id="KW-0433">Leucine-rich repeat</keyword>
<dbReference type="InParanoid" id="A0A1E7F957"/>
<dbReference type="InterPro" id="IPR032675">
    <property type="entry name" value="LRR_dom_sf"/>
</dbReference>
<evidence type="ECO:0000256" key="4">
    <source>
        <dbReference type="SAM" id="Phobius"/>
    </source>
</evidence>
<dbReference type="Pfam" id="PF00560">
    <property type="entry name" value="LRR_1"/>
    <property type="match status" value="4"/>
</dbReference>
<feature type="compositionally biased region" description="Low complexity" evidence="3">
    <location>
        <begin position="25"/>
        <end position="40"/>
    </location>
</feature>
<feature type="compositionally biased region" description="Low complexity" evidence="3">
    <location>
        <begin position="193"/>
        <end position="208"/>
    </location>
</feature>
<feature type="region of interest" description="Disordered" evidence="3">
    <location>
        <begin position="22"/>
        <end position="47"/>
    </location>
</feature>
<protein>
    <submittedName>
        <fullName evidence="5">L domain-like protein</fullName>
    </submittedName>
</protein>
<dbReference type="Gene3D" id="3.80.10.10">
    <property type="entry name" value="Ribonuclease Inhibitor"/>
    <property type="match status" value="3"/>
</dbReference>
<dbReference type="InterPro" id="IPR053213">
    <property type="entry name" value="RLP29"/>
</dbReference>
<dbReference type="KEGG" id="fcy:FRACYDRAFT_241221"/>